<dbReference type="AlphaFoldDB" id="A6NT66"/>
<evidence type="ECO:0000313" key="2">
    <source>
        <dbReference type="EMBL" id="EDN00629.1"/>
    </source>
</evidence>
<gene>
    <name evidence="2" type="ORF">BACCAP_01395</name>
</gene>
<keyword evidence="1" id="KW-0812">Transmembrane</keyword>
<evidence type="ECO:0000256" key="1">
    <source>
        <dbReference type="SAM" id="Phobius"/>
    </source>
</evidence>
<accession>A6NT66</accession>
<keyword evidence="3" id="KW-1185">Reference proteome</keyword>
<feature type="transmembrane region" description="Helical" evidence="1">
    <location>
        <begin position="21"/>
        <end position="38"/>
    </location>
</feature>
<comment type="caution">
    <text evidence="2">The sequence shown here is derived from an EMBL/GenBank/DDBJ whole genome shotgun (WGS) entry which is preliminary data.</text>
</comment>
<name>A6NT66_9FIRM</name>
<protein>
    <submittedName>
        <fullName evidence="2">Uncharacterized protein</fullName>
    </submittedName>
</protein>
<keyword evidence="1" id="KW-0472">Membrane</keyword>
<dbReference type="Proteomes" id="UP000003639">
    <property type="component" value="Unassembled WGS sequence"/>
</dbReference>
<dbReference type="EMBL" id="AAXG02000010">
    <property type="protein sequence ID" value="EDN00629.1"/>
    <property type="molecule type" value="Genomic_DNA"/>
</dbReference>
<organism evidence="2 3">
    <name type="scientific">Pseudoflavonifractor capillosus ATCC 29799</name>
    <dbReference type="NCBI Taxonomy" id="411467"/>
    <lineage>
        <taxon>Bacteria</taxon>
        <taxon>Bacillati</taxon>
        <taxon>Bacillota</taxon>
        <taxon>Clostridia</taxon>
        <taxon>Eubacteriales</taxon>
        <taxon>Oscillospiraceae</taxon>
        <taxon>Pseudoflavonifractor</taxon>
    </lineage>
</organism>
<reference evidence="2 3" key="2">
    <citation type="submission" date="2007-06" db="EMBL/GenBank/DDBJ databases">
        <title>Draft genome sequence of Pseudoflavonifractor capillosus ATCC 29799.</title>
        <authorList>
            <person name="Sudarsanam P."/>
            <person name="Ley R."/>
            <person name="Guruge J."/>
            <person name="Turnbaugh P.J."/>
            <person name="Mahowald M."/>
            <person name="Liep D."/>
            <person name="Gordon J."/>
        </authorList>
    </citation>
    <scope>NUCLEOTIDE SEQUENCE [LARGE SCALE GENOMIC DNA]</scope>
    <source>
        <strain evidence="2 3">ATCC 29799</strain>
    </source>
</reference>
<proteinExistence type="predicted"/>
<evidence type="ECO:0000313" key="3">
    <source>
        <dbReference type="Proteomes" id="UP000003639"/>
    </source>
</evidence>
<sequence length="39" mass="4661">MYNYFVKKKTSKILNSSIFSYNVFSFLFETGTILLFQLQ</sequence>
<reference evidence="2 3" key="1">
    <citation type="submission" date="2007-04" db="EMBL/GenBank/DDBJ databases">
        <authorList>
            <person name="Fulton L."/>
            <person name="Clifton S."/>
            <person name="Fulton B."/>
            <person name="Xu J."/>
            <person name="Minx P."/>
            <person name="Pepin K.H."/>
            <person name="Johnson M."/>
            <person name="Thiruvilangam P."/>
            <person name="Bhonagiri V."/>
            <person name="Nash W.E."/>
            <person name="Mardis E.R."/>
            <person name="Wilson R.K."/>
        </authorList>
    </citation>
    <scope>NUCLEOTIDE SEQUENCE [LARGE SCALE GENOMIC DNA]</scope>
    <source>
        <strain evidence="2 3">ATCC 29799</strain>
    </source>
</reference>
<keyword evidence="1" id="KW-1133">Transmembrane helix</keyword>